<gene>
    <name evidence="3" type="ORF">ZIOFF_051768</name>
</gene>
<dbReference type="PANTHER" id="PTHR34708:SF1">
    <property type="entry name" value="OS08G0126400 PROTEIN"/>
    <property type="match status" value="1"/>
</dbReference>
<reference evidence="3 4" key="1">
    <citation type="submission" date="2020-08" db="EMBL/GenBank/DDBJ databases">
        <title>Plant Genome Project.</title>
        <authorList>
            <person name="Zhang R.-G."/>
        </authorList>
    </citation>
    <scope>NUCLEOTIDE SEQUENCE [LARGE SCALE GENOMIC DNA]</scope>
    <source>
        <tissue evidence="3">Rhizome</tissue>
    </source>
</reference>
<organism evidence="3 4">
    <name type="scientific">Zingiber officinale</name>
    <name type="common">Ginger</name>
    <name type="synonym">Amomum zingiber</name>
    <dbReference type="NCBI Taxonomy" id="94328"/>
    <lineage>
        <taxon>Eukaryota</taxon>
        <taxon>Viridiplantae</taxon>
        <taxon>Streptophyta</taxon>
        <taxon>Embryophyta</taxon>
        <taxon>Tracheophyta</taxon>
        <taxon>Spermatophyta</taxon>
        <taxon>Magnoliopsida</taxon>
        <taxon>Liliopsida</taxon>
        <taxon>Zingiberales</taxon>
        <taxon>Zingiberaceae</taxon>
        <taxon>Zingiber</taxon>
    </lineage>
</organism>
<proteinExistence type="predicted"/>
<dbReference type="Pfam" id="PF00646">
    <property type="entry name" value="F-box"/>
    <property type="match status" value="1"/>
</dbReference>
<evidence type="ECO:0000313" key="4">
    <source>
        <dbReference type="Proteomes" id="UP000734854"/>
    </source>
</evidence>
<dbReference type="InterPro" id="IPR005174">
    <property type="entry name" value="KIB1-4_b-propeller"/>
</dbReference>
<feature type="domain" description="KIB1-4 beta-propeller" evidence="2">
    <location>
        <begin position="78"/>
        <end position="366"/>
    </location>
</feature>
<feature type="domain" description="F-box" evidence="1">
    <location>
        <begin position="8"/>
        <end position="42"/>
    </location>
</feature>
<dbReference type="InterPro" id="IPR001810">
    <property type="entry name" value="F-box_dom"/>
</dbReference>
<name>A0A8J5KHM8_ZINOF</name>
<accession>A0A8J5KHM8</accession>
<comment type="caution">
    <text evidence="3">The sequence shown here is derived from an EMBL/GenBank/DDBJ whole genome shotgun (WGS) entry which is preliminary data.</text>
</comment>
<protein>
    <recommendedName>
        <fullName evidence="5">DUF295 domain-containing protein</fullName>
    </recommendedName>
</protein>
<keyword evidence="4" id="KW-1185">Reference proteome</keyword>
<evidence type="ECO:0000259" key="1">
    <source>
        <dbReference type="Pfam" id="PF00646"/>
    </source>
</evidence>
<evidence type="ECO:0000313" key="3">
    <source>
        <dbReference type="EMBL" id="KAG6490470.1"/>
    </source>
</evidence>
<evidence type="ECO:0008006" key="5">
    <source>
        <dbReference type="Google" id="ProtNLM"/>
    </source>
</evidence>
<dbReference type="PANTHER" id="PTHR34708">
    <property type="entry name" value="OS07G0440000 PROTEIN"/>
    <property type="match status" value="1"/>
</dbReference>
<dbReference type="AlphaFoldDB" id="A0A8J5KHM8"/>
<sequence>MEDDAHDWSLLPLDLLRKLGEKLHFPHRVVFRTVCKSWCSALPSIVFPYPWLLLPAEQIDDSCTFLSLSSDNEHRSSFKFSPVPPLYGMCYAGSNGSWVAIVDLAFNTSLLNPLTAAQIHLPSFLPLPRVEPLPNCGGYLCHNTDHSNSYFFEFETCRDYFIKKVVFSSNPTPQNHTAMVIRHEYPTAYTKAGMSKWTSLDFPVLDIIYHDGLFYILRCVSEVVAFDLSGDNPVKRVIIDLFNSDIELSDSFLSRSYVHQDKYLAFSSTGELFLIMRCNIYTDDSTKFETEGFMILKYNCESSSCWDEVRCLENQSLFIGMNNAYLLSIEGFSGLRANCIYFTDTFEGINCNIVTGRANPDIGLFDLEQEKIELCCMPYDKLLPPPIWFLPSIESYE</sequence>
<evidence type="ECO:0000259" key="2">
    <source>
        <dbReference type="Pfam" id="PF03478"/>
    </source>
</evidence>
<dbReference type="EMBL" id="JACMSC010000014">
    <property type="protein sequence ID" value="KAG6490470.1"/>
    <property type="molecule type" value="Genomic_DNA"/>
</dbReference>
<dbReference type="Pfam" id="PF03478">
    <property type="entry name" value="Beta-prop_KIB1-4"/>
    <property type="match status" value="1"/>
</dbReference>
<dbReference type="Proteomes" id="UP000734854">
    <property type="component" value="Unassembled WGS sequence"/>
</dbReference>